<dbReference type="GO" id="GO:0032259">
    <property type="term" value="P:methylation"/>
    <property type="evidence" value="ECO:0007669"/>
    <property type="project" value="UniProtKB-KW"/>
</dbReference>
<dbReference type="InterPro" id="IPR000780">
    <property type="entry name" value="CheR_MeTrfase"/>
</dbReference>
<protein>
    <submittedName>
        <fullName evidence="2">Protein-glutamate O-methyltransferase CheR</fullName>
    </submittedName>
</protein>
<gene>
    <name evidence="2" type="ORF">EKH83_10590</name>
</gene>
<dbReference type="PANTHER" id="PTHR24422">
    <property type="entry name" value="CHEMOTAXIS PROTEIN METHYLTRANSFERASE"/>
    <property type="match status" value="1"/>
</dbReference>
<dbReference type="AlphaFoldDB" id="A0A4Q0M9D7"/>
<dbReference type="PRINTS" id="PR00996">
    <property type="entry name" value="CHERMTFRASE"/>
</dbReference>
<feature type="domain" description="CheR-type methyltransferase" evidence="1">
    <location>
        <begin position="1"/>
        <end position="272"/>
    </location>
</feature>
<name>A0A4Q0M9D7_9SPHI</name>
<dbReference type="PANTHER" id="PTHR24422:SF8">
    <property type="entry name" value="CHEMOTAXIS PROTEIN"/>
    <property type="match status" value="1"/>
</dbReference>
<evidence type="ECO:0000313" key="2">
    <source>
        <dbReference type="EMBL" id="RXF69695.1"/>
    </source>
</evidence>
<dbReference type="Pfam" id="PF03705">
    <property type="entry name" value="CheR_N"/>
    <property type="match status" value="1"/>
</dbReference>
<keyword evidence="2" id="KW-0808">Transferase</keyword>
<proteinExistence type="predicted"/>
<dbReference type="Proteomes" id="UP000290848">
    <property type="component" value="Unassembled WGS sequence"/>
</dbReference>
<sequence>MHSDKLTSEELEELINWINNIHGFSFDGYSRASLKRRVARLLELRNLSFYDLKGLLINDLDYFEEFIIDVTVNVTEMFRDPLFFGALKQKVFPYLASFQEIKIWSAGCSTGEEVYSLGVLLERDGLYKRTFLYGTDINPKAIETARRGIYSLSNMKQYSENYNRIGITGSLSDFYLAKYDAALIAGQLKKNTLFSVHNLVSDGVFNEFQMICCRNVLIYFNAELQQRVLQLFYDSLCPLGFLCLGAKEILRGAELSKRFRIIDKFQNIYQKIS</sequence>
<dbReference type="Pfam" id="PF01739">
    <property type="entry name" value="CheR"/>
    <property type="match status" value="1"/>
</dbReference>
<evidence type="ECO:0000313" key="3">
    <source>
        <dbReference type="Proteomes" id="UP000290848"/>
    </source>
</evidence>
<dbReference type="EMBL" id="RXOC01000006">
    <property type="protein sequence ID" value="RXF69695.1"/>
    <property type="molecule type" value="Genomic_DNA"/>
</dbReference>
<organism evidence="2 3">
    <name type="scientific">Arcticibacter tournemirensis</name>
    <dbReference type="NCBI Taxonomy" id="699437"/>
    <lineage>
        <taxon>Bacteria</taxon>
        <taxon>Pseudomonadati</taxon>
        <taxon>Bacteroidota</taxon>
        <taxon>Sphingobacteriia</taxon>
        <taxon>Sphingobacteriales</taxon>
        <taxon>Sphingobacteriaceae</taxon>
        <taxon>Arcticibacter</taxon>
    </lineage>
</organism>
<dbReference type="InterPro" id="IPR022641">
    <property type="entry name" value="CheR_N"/>
</dbReference>
<comment type="caution">
    <text evidence="2">The sequence shown here is derived from an EMBL/GenBank/DDBJ whole genome shotgun (WGS) entry which is preliminary data.</text>
</comment>
<evidence type="ECO:0000259" key="1">
    <source>
        <dbReference type="PROSITE" id="PS50123"/>
    </source>
</evidence>
<dbReference type="InterPro" id="IPR029063">
    <property type="entry name" value="SAM-dependent_MTases_sf"/>
</dbReference>
<dbReference type="SUPFAM" id="SSF47757">
    <property type="entry name" value="Chemotaxis receptor methyltransferase CheR, N-terminal domain"/>
    <property type="match status" value="1"/>
</dbReference>
<dbReference type="InterPro" id="IPR022642">
    <property type="entry name" value="CheR_C"/>
</dbReference>
<reference evidence="2 3" key="1">
    <citation type="submission" date="2018-12" db="EMBL/GenBank/DDBJ databases">
        <title>The Draft Genome Sequence of the Soil Bacterium Pedobacter tournemirensis R1.</title>
        <authorList>
            <person name="He J."/>
        </authorList>
    </citation>
    <scope>NUCLEOTIDE SEQUENCE [LARGE SCALE GENOMIC DNA]</scope>
    <source>
        <strain evidence="2 3">R1</strain>
    </source>
</reference>
<accession>A0A4Q0M9D7</accession>
<dbReference type="PROSITE" id="PS50123">
    <property type="entry name" value="CHER"/>
    <property type="match status" value="1"/>
</dbReference>
<dbReference type="InterPro" id="IPR050903">
    <property type="entry name" value="Bact_Chemotaxis_MeTrfase"/>
</dbReference>
<dbReference type="SMART" id="SM00138">
    <property type="entry name" value="MeTrc"/>
    <property type="match status" value="1"/>
</dbReference>
<dbReference type="Gene3D" id="3.40.50.150">
    <property type="entry name" value="Vaccinia Virus protein VP39"/>
    <property type="match status" value="1"/>
</dbReference>
<dbReference type="RefSeq" id="WP_128769395.1">
    <property type="nucleotide sequence ID" value="NZ_RXOC01000006.1"/>
</dbReference>
<dbReference type="SUPFAM" id="SSF53335">
    <property type="entry name" value="S-adenosyl-L-methionine-dependent methyltransferases"/>
    <property type="match status" value="1"/>
</dbReference>
<keyword evidence="2" id="KW-0489">Methyltransferase</keyword>
<dbReference type="GO" id="GO:0008757">
    <property type="term" value="F:S-adenosylmethionine-dependent methyltransferase activity"/>
    <property type="evidence" value="ECO:0007669"/>
    <property type="project" value="InterPro"/>
</dbReference>